<dbReference type="InterPro" id="IPR013783">
    <property type="entry name" value="Ig-like_fold"/>
</dbReference>
<dbReference type="Proteomes" id="UP000005666">
    <property type="component" value="Chromosome 3"/>
</dbReference>
<accession>G8BRB8</accession>
<evidence type="ECO:0000313" key="1">
    <source>
        <dbReference type="EMBL" id="CCE62294.1"/>
    </source>
</evidence>
<dbReference type="Gene3D" id="2.60.40.10">
    <property type="entry name" value="Immunoglobulins"/>
    <property type="match status" value="1"/>
</dbReference>
<dbReference type="InterPro" id="IPR014756">
    <property type="entry name" value="Ig_E-set"/>
</dbReference>
<dbReference type="HOGENOM" id="CLU_1210495_0_0_1"/>
<proteinExistence type="predicted"/>
<protein>
    <recommendedName>
        <fullName evidence="3">AMP-activated protein kinase glycogen-binding domain-containing protein</fullName>
    </recommendedName>
</protein>
<dbReference type="EMBL" id="HE612858">
    <property type="protein sequence ID" value="CCE62294.1"/>
    <property type="molecule type" value="Genomic_DNA"/>
</dbReference>
<organism evidence="1 2">
    <name type="scientific">Tetrapisispora phaffii (strain ATCC 24235 / CBS 4417 / NBRC 1672 / NRRL Y-8282 / UCD 70-5)</name>
    <name type="common">Yeast</name>
    <name type="synonym">Fabospora phaffii</name>
    <dbReference type="NCBI Taxonomy" id="1071381"/>
    <lineage>
        <taxon>Eukaryota</taxon>
        <taxon>Fungi</taxon>
        <taxon>Dikarya</taxon>
        <taxon>Ascomycota</taxon>
        <taxon>Saccharomycotina</taxon>
        <taxon>Saccharomycetes</taxon>
        <taxon>Saccharomycetales</taxon>
        <taxon>Saccharomycetaceae</taxon>
        <taxon>Tetrapisispora</taxon>
    </lineage>
</organism>
<name>G8BRB8_TETPH</name>
<gene>
    <name evidence="1" type="primary">TPHA0C01380</name>
    <name evidence="1" type="ordered locus">TPHA_0C01380</name>
</gene>
<dbReference type="SUPFAM" id="SSF81296">
    <property type="entry name" value="E set domains"/>
    <property type="match status" value="1"/>
</dbReference>
<sequence length="229" mass="26776">MITIVDSKFIEFAIPHPLIEKEINFTIEDIIITGDFDNWTAKDYHLRLDDKGYYRVRIPVAESKKDTIFKFQINGYIWTTFEFFNITHDFEGHTNNIIQCGDCKNLDKNGKLTRTRLNDSIRFNEVTDYMAITNSANYNKNISNGLETSENSDAYINISSTSELSSIEDINLDFQEYDEENIDSTLVLDNNIPPSNINVFPNNYETLYFNTENKFNFDMITKRVRTLFK</sequence>
<reference evidence="1 2" key="1">
    <citation type="journal article" date="2011" name="Proc. Natl. Acad. Sci. U.S.A.">
        <title>Evolutionary erosion of yeast sex chromosomes by mating-type switching accidents.</title>
        <authorList>
            <person name="Gordon J.L."/>
            <person name="Armisen D."/>
            <person name="Proux-Wera E."/>
            <person name="Oheigeartaigh S.S."/>
            <person name="Byrne K.P."/>
            <person name="Wolfe K.H."/>
        </authorList>
    </citation>
    <scope>NUCLEOTIDE SEQUENCE [LARGE SCALE GENOMIC DNA]</scope>
    <source>
        <strain evidence="2">ATCC 24235 / CBS 4417 / NBRC 1672 / NRRL Y-8282 / UCD 70-5</strain>
    </source>
</reference>
<dbReference type="GeneID" id="11533759"/>
<dbReference type="OMA" id="VINDKKW"/>
<dbReference type="eggNOG" id="ENOG502S4ZU">
    <property type="taxonomic scope" value="Eukaryota"/>
</dbReference>
<dbReference type="OrthoDB" id="5873279at2759"/>
<dbReference type="AlphaFoldDB" id="G8BRB8"/>
<evidence type="ECO:0000313" key="2">
    <source>
        <dbReference type="Proteomes" id="UP000005666"/>
    </source>
</evidence>
<dbReference type="KEGG" id="tpf:TPHA_0C01380"/>
<dbReference type="RefSeq" id="XP_003684728.1">
    <property type="nucleotide sequence ID" value="XM_003684680.1"/>
</dbReference>
<dbReference type="CDD" id="cd02859">
    <property type="entry name" value="E_set_AMPKbeta_like_N"/>
    <property type="match status" value="1"/>
</dbReference>
<evidence type="ECO:0008006" key="3">
    <source>
        <dbReference type="Google" id="ProtNLM"/>
    </source>
</evidence>
<keyword evidence="2" id="KW-1185">Reference proteome</keyword>